<evidence type="ECO:0000313" key="2">
    <source>
        <dbReference type="Proteomes" id="UP000829398"/>
    </source>
</evidence>
<proteinExistence type="predicted"/>
<name>A0ACB8LVA9_CITSI</name>
<comment type="caution">
    <text evidence="1">The sequence shown here is derived from an EMBL/GenBank/DDBJ whole genome shotgun (WGS) entry which is preliminary data.</text>
</comment>
<protein>
    <submittedName>
        <fullName evidence="1">O-fucosyltransferase 29</fullName>
    </submittedName>
</protein>
<dbReference type="EMBL" id="CM039172">
    <property type="protein sequence ID" value="KAH9777231.1"/>
    <property type="molecule type" value="Genomic_DNA"/>
</dbReference>
<gene>
    <name evidence="1" type="ORF">KPL71_006946</name>
</gene>
<sequence length="539" mass="62042">MGVANAWRFSLISANLASLHQQNGCNGGTNKQYVLWRWRFYVSQRRKIPWSLICGLMLFALGLISLFTGHVASDLECQERATPVLKDCARSERSSNGYLLIAASGGLNQQRTGITDAVVVARILNATLVVPELDHHSYWKDDSDFANIFDVDHFISSLAKDVTIVKRVPDKVMRSMEKPPYTMRVPRKSTPEYYLDQVLPILLRRRVVQLTKFDYRLANDLDEELQKMRCRVNYHALRFTKPIEELGQKLVMRMRSMAKRFIAVHLRFEPDMLAFSGCYYGGGDKERYELGEIRKRWATLPDLSPEGERKRGKCPLTPHEVGLMLRALGFANDTHLYVASGEIYGGEETLRPLRELFPNFYTKEMLANEELKPFLQFSSRLAAIDYIVCDESDVFVTNNNGNMAKILAGRRRYMGHKRTIRPNAKRLSALFMAKNQMDWDTFARKVKSCQRGFMGEPEEMKPGRGEFHEFPYSCICEKPVTDEEHTDRDHHLDKASAHLIAKLQSKDREKKGEKKFKKKGLVEEQITSVHIEGEELFPD</sequence>
<organism evidence="1 2">
    <name type="scientific">Citrus sinensis</name>
    <name type="common">Sweet orange</name>
    <name type="synonym">Citrus aurantium var. sinensis</name>
    <dbReference type="NCBI Taxonomy" id="2711"/>
    <lineage>
        <taxon>Eukaryota</taxon>
        <taxon>Viridiplantae</taxon>
        <taxon>Streptophyta</taxon>
        <taxon>Embryophyta</taxon>
        <taxon>Tracheophyta</taxon>
        <taxon>Spermatophyta</taxon>
        <taxon>Magnoliopsida</taxon>
        <taxon>eudicotyledons</taxon>
        <taxon>Gunneridae</taxon>
        <taxon>Pentapetalae</taxon>
        <taxon>rosids</taxon>
        <taxon>malvids</taxon>
        <taxon>Sapindales</taxon>
        <taxon>Rutaceae</taxon>
        <taxon>Aurantioideae</taxon>
        <taxon>Citrus</taxon>
    </lineage>
</organism>
<keyword evidence="2" id="KW-1185">Reference proteome</keyword>
<dbReference type="Proteomes" id="UP000829398">
    <property type="component" value="Chromosome 3"/>
</dbReference>
<evidence type="ECO:0000313" key="1">
    <source>
        <dbReference type="EMBL" id="KAH9777231.1"/>
    </source>
</evidence>
<reference evidence="2" key="1">
    <citation type="journal article" date="2023" name="Hortic. Res.">
        <title>A chromosome-level phased genome enabling allele-level studies in sweet orange: a case study on citrus Huanglongbing tolerance.</title>
        <authorList>
            <person name="Wu B."/>
            <person name="Yu Q."/>
            <person name="Deng Z."/>
            <person name="Duan Y."/>
            <person name="Luo F."/>
            <person name="Gmitter F. Jr."/>
        </authorList>
    </citation>
    <scope>NUCLEOTIDE SEQUENCE [LARGE SCALE GENOMIC DNA]</scope>
    <source>
        <strain evidence="2">cv. Valencia</strain>
    </source>
</reference>
<accession>A0ACB8LVA9</accession>